<reference evidence="1" key="1">
    <citation type="journal article" date="2022" name="Genome Biol. Evol.">
        <title>A New Gene Family Diagnostic for Intracellular Biomineralization of Amorphous Ca Carbonates by Cyanobacteria.</title>
        <authorList>
            <person name="Benzerara K."/>
            <person name="Duprat E."/>
            <person name="Bitard-Feildel T."/>
            <person name="Caumes G."/>
            <person name="Cassier-Chauvat C."/>
            <person name="Chauvat F."/>
            <person name="Dezi M."/>
            <person name="Diop S.I."/>
            <person name="Gaschignard G."/>
            <person name="Gorgen S."/>
            <person name="Gugger M."/>
            <person name="Lopez-Garcia P."/>
            <person name="Millet M."/>
            <person name="Skouri-Panet F."/>
            <person name="Moreira D."/>
            <person name="Callebaut I."/>
        </authorList>
    </citation>
    <scope>NUCLEOTIDE SEQUENCE</scope>
    <source>
        <strain evidence="1">G9</strain>
    </source>
</reference>
<name>A0ABT6EVP8_9SYNE</name>
<evidence type="ECO:0000313" key="1">
    <source>
        <dbReference type="EMBL" id="MDG2989850.1"/>
    </source>
</evidence>
<protein>
    <submittedName>
        <fullName evidence="1">Uncharacterized protein</fullName>
    </submittedName>
</protein>
<gene>
    <name evidence="1" type="ORF">L3556_02710</name>
</gene>
<dbReference type="EMBL" id="JAKKUT010000001">
    <property type="protein sequence ID" value="MDG2989850.1"/>
    <property type="molecule type" value="Genomic_DNA"/>
</dbReference>
<accession>A0ABT6EVP8</accession>
<organism evidence="1 2">
    <name type="scientific">Candidatus Synechococcus calcipolaris G9</name>
    <dbReference type="NCBI Taxonomy" id="1497997"/>
    <lineage>
        <taxon>Bacteria</taxon>
        <taxon>Bacillati</taxon>
        <taxon>Cyanobacteriota</taxon>
        <taxon>Cyanophyceae</taxon>
        <taxon>Synechococcales</taxon>
        <taxon>Synechococcaceae</taxon>
        <taxon>Synechococcus</taxon>
    </lineage>
</organism>
<dbReference type="RefSeq" id="WP_277865762.1">
    <property type="nucleotide sequence ID" value="NZ_JAKKUT010000001.1"/>
</dbReference>
<sequence>MEGGHGPGGDCGQGVAMGGWAWRWGGLGHFCGGRGYGVGPGRAGGGDRQMGGDRYGMARARSVSIIRSGDLCGVCMGELWAMPRARRPVVGPQLFSDR</sequence>
<reference evidence="1" key="2">
    <citation type="submission" date="2022-01" db="EMBL/GenBank/DDBJ databases">
        <authorList>
            <person name="Zivanovic Y."/>
            <person name="Moreira D."/>
            <person name="Lopez-Garcia P."/>
        </authorList>
    </citation>
    <scope>NUCLEOTIDE SEQUENCE</scope>
    <source>
        <strain evidence="1">G9</strain>
    </source>
</reference>
<evidence type="ECO:0000313" key="2">
    <source>
        <dbReference type="Proteomes" id="UP001154265"/>
    </source>
</evidence>
<proteinExistence type="predicted"/>
<keyword evidence="2" id="KW-1185">Reference proteome</keyword>
<dbReference type="Proteomes" id="UP001154265">
    <property type="component" value="Unassembled WGS sequence"/>
</dbReference>
<comment type="caution">
    <text evidence="1">The sequence shown here is derived from an EMBL/GenBank/DDBJ whole genome shotgun (WGS) entry which is preliminary data.</text>
</comment>